<protein>
    <submittedName>
        <fullName evidence="1">Membrane-bound metal-dependent hydrolase</fullName>
    </submittedName>
</protein>
<dbReference type="PANTHER" id="PTHR35531:SF1">
    <property type="entry name" value="INNER MEMBRANE PROTEIN YBCI-RELATED"/>
    <property type="match status" value="1"/>
</dbReference>
<keyword evidence="1" id="KW-0378">Hydrolase</keyword>
<dbReference type="KEGG" id="gbc:GbCGDNIH3_1245"/>
<dbReference type="PANTHER" id="PTHR35531">
    <property type="entry name" value="INNER MEMBRANE PROTEIN YBCI-RELATED"/>
    <property type="match status" value="1"/>
</dbReference>
<accession>A0AAN0VFS2</accession>
<sequence length="217" mass="22403">MMVSVCRHGRFAMMAGSHVALGAAAWLIVAPKLGLPPADAAGLVLAVAGALLPDVDHPKSWVGQRLGGLSIALSKAFGHRGVTHSLLAIIACGWAMQHSRLPRTIIDPLVTGYLSHLAADLLTPAGLRLGWPLKGTWALPLCRTGSAFEPLIVALALWGAGSATGVSPASSLVGLRQTACIVLPKDFFPFCASGHGHGSRAVTADRVHHGSAGRESI</sequence>
<dbReference type="AlphaFoldDB" id="A0AAN0VFS2"/>
<dbReference type="GO" id="GO:0016787">
    <property type="term" value="F:hydrolase activity"/>
    <property type="evidence" value="ECO:0007669"/>
    <property type="project" value="UniProtKB-KW"/>
</dbReference>
<dbReference type="Proteomes" id="UP000019438">
    <property type="component" value="Chromosome"/>
</dbReference>
<dbReference type="EMBL" id="CP003181">
    <property type="protein sequence ID" value="AHJ63049.1"/>
    <property type="molecule type" value="Genomic_DNA"/>
</dbReference>
<name>A0AAN0VFS2_9PROT</name>
<dbReference type="InterPro" id="IPR007404">
    <property type="entry name" value="YdjM-like"/>
</dbReference>
<dbReference type="Pfam" id="PF04307">
    <property type="entry name" value="YdjM"/>
    <property type="match status" value="1"/>
</dbReference>
<reference evidence="2" key="1">
    <citation type="submission" date="2012-06" db="EMBL/GenBank/DDBJ databases">
        <title>Genome analysis of multiple Granulibacter bethesdensis isolates demonstrates substantial genome diversity.</title>
        <authorList>
            <person name="Greenberg D.E."/>
            <person name="Porcella S.F."/>
            <person name="Zarember K."/>
            <person name="Zelazny A.M."/>
            <person name="Bruno D."/>
            <person name="Martens C."/>
            <person name="Barbian K.D."/>
            <person name="Jaske E."/>
            <person name="Holland S.M."/>
        </authorList>
    </citation>
    <scope>NUCLEOTIDE SEQUENCE [LARGE SCALE GENOMIC DNA]</scope>
    <source>
        <strain evidence="2">CGDNIH3</strain>
    </source>
</reference>
<gene>
    <name evidence="1" type="ORF">GbCGDNIH3_1245</name>
</gene>
<evidence type="ECO:0000313" key="1">
    <source>
        <dbReference type="EMBL" id="AHJ63049.1"/>
    </source>
</evidence>
<proteinExistence type="predicted"/>
<evidence type="ECO:0000313" key="2">
    <source>
        <dbReference type="Proteomes" id="UP000019438"/>
    </source>
</evidence>
<organism evidence="1 2">
    <name type="scientific">Granulibacter bethesdensis</name>
    <dbReference type="NCBI Taxonomy" id="364410"/>
    <lineage>
        <taxon>Bacteria</taxon>
        <taxon>Pseudomonadati</taxon>
        <taxon>Pseudomonadota</taxon>
        <taxon>Alphaproteobacteria</taxon>
        <taxon>Acetobacterales</taxon>
        <taxon>Acetobacteraceae</taxon>
        <taxon>Granulibacter</taxon>
    </lineage>
</organism>
<dbReference type="KEGG" id="gbh:GbCGDNIH2_1245"/>